<dbReference type="Proteomes" id="UP001333710">
    <property type="component" value="Chromosome"/>
</dbReference>
<dbReference type="PANTHER" id="PTHR10963:SF55">
    <property type="entry name" value="GLYCOSIDE HYDROLASE FAMILY 16 PROTEIN"/>
    <property type="match status" value="1"/>
</dbReference>
<evidence type="ECO:0000256" key="3">
    <source>
        <dbReference type="SAM" id="SignalP"/>
    </source>
</evidence>
<dbReference type="RefSeq" id="WP_338293122.1">
    <property type="nucleotide sequence ID" value="NZ_AP027272.1"/>
</dbReference>
<feature type="chain" id="PRO_5041209479" evidence="3">
    <location>
        <begin position="30"/>
        <end position="361"/>
    </location>
</feature>
<dbReference type="GO" id="GO:0004553">
    <property type="term" value="F:hydrolase activity, hydrolyzing O-glycosyl compounds"/>
    <property type="evidence" value="ECO:0007669"/>
    <property type="project" value="InterPro"/>
</dbReference>
<keyword evidence="6" id="KW-1185">Reference proteome</keyword>
<name>A0AA48HHQ2_9ALTE</name>
<dbReference type="Pfam" id="PF00722">
    <property type="entry name" value="Glyco_hydro_16"/>
    <property type="match status" value="1"/>
</dbReference>
<feature type="signal peptide" evidence="3">
    <location>
        <begin position="1"/>
        <end position="29"/>
    </location>
</feature>
<reference evidence="5" key="1">
    <citation type="submission" date="2023-01" db="EMBL/GenBank/DDBJ databases">
        <title>Complete genome sequence of Planctobacterium marinum strain Dej080120_11.</title>
        <authorList>
            <person name="Ueki S."/>
            <person name="Maruyama F."/>
        </authorList>
    </citation>
    <scope>NUCLEOTIDE SEQUENCE</scope>
    <source>
        <strain evidence="5">Dej080120_11</strain>
    </source>
</reference>
<dbReference type="Gene3D" id="2.60.120.200">
    <property type="match status" value="1"/>
</dbReference>
<sequence length="361" mass="40427">MPLNLSHKGYSALSKLALASLAVCSFTTAANELGKSAESQASEKINWRDKGWELVWQDEFNDAKLDRSKWNVVVNCWGGGNNEQQCYVDKPDNFEFENGKLHIVARKEEHTGPAERERSPNYDPNNTKTLPYTSGRIRTNNKGDWKYGRFEARMKLPYGQGTWPAFWMLPTDEDYGGWAASGEIDIMEAVNIGAKTDANGKLSDAPETRIHGTLHYGAAWPNNVYTGTAYKPPGGFSPATGYHTYAVEWEEGEIRWYMDDVHYATQTAEGWYSEYTDEAGNKVRRPQPAPFDKRYHLIFNNAVGGAWASNVNEKGIDPDIFPQRLSIDYVRVYQCSKDPETGKGCASISEGAKLVKPGDGH</sequence>
<dbReference type="InterPro" id="IPR013320">
    <property type="entry name" value="ConA-like_dom_sf"/>
</dbReference>
<dbReference type="AlphaFoldDB" id="A0AA48HHQ2"/>
<feature type="compositionally biased region" description="Basic and acidic residues" evidence="2">
    <location>
        <begin position="108"/>
        <end position="120"/>
    </location>
</feature>
<feature type="domain" description="GH16" evidence="4">
    <location>
        <begin position="50"/>
        <end position="338"/>
    </location>
</feature>
<accession>A0AA48HHQ2</accession>
<dbReference type="KEGG" id="pmaw:MACH26_26540"/>
<evidence type="ECO:0000313" key="5">
    <source>
        <dbReference type="EMBL" id="BDX07133.1"/>
    </source>
</evidence>
<dbReference type="GO" id="GO:0005975">
    <property type="term" value="P:carbohydrate metabolic process"/>
    <property type="evidence" value="ECO:0007669"/>
    <property type="project" value="InterPro"/>
</dbReference>
<protein>
    <submittedName>
        <fullName evidence="5">Beta-glucanase</fullName>
    </submittedName>
</protein>
<gene>
    <name evidence="5" type="ORF">MACH26_26540</name>
</gene>
<evidence type="ECO:0000256" key="2">
    <source>
        <dbReference type="SAM" id="MobiDB-lite"/>
    </source>
</evidence>
<keyword evidence="3" id="KW-0732">Signal</keyword>
<dbReference type="PANTHER" id="PTHR10963">
    <property type="entry name" value="GLYCOSYL HYDROLASE-RELATED"/>
    <property type="match status" value="1"/>
</dbReference>
<dbReference type="EMBL" id="AP027272">
    <property type="protein sequence ID" value="BDX07133.1"/>
    <property type="molecule type" value="Genomic_DNA"/>
</dbReference>
<dbReference type="PROSITE" id="PS51762">
    <property type="entry name" value="GH16_2"/>
    <property type="match status" value="1"/>
</dbReference>
<proteinExistence type="inferred from homology"/>
<comment type="similarity">
    <text evidence="1">Belongs to the glycosyl hydrolase 16 family.</text>
</comment>
<feature type="region of interest" description="Disordered" evidence="2">
    <location>
        <begin position="108"/>
        <end position="135"/>
    </location>
</feature>
<feature type="compositionally biased region" description="Polar residues" evidence="2">
    <location>
        <begin position="122"/>
        <end position="135"/>
    </location>
</feature>
<dbReference type="CDD" id="cd08023">
    <property type="entry name" value="GH16_laminarinase_like"/>
    <property type="match status" value="1"/>
</dbReference>
<evidence type="ECO:0000259" key="4">
    <source>
        <dbReference type="PROSITE" id="PS51762"/>
    </source>
</evidence>
<dbReference type="InterPro" id="IPR000757">
    <property type="entry name" value="Beta-glucanase-like"/>
</dbReference>
<evidence type="ECO:0000256" key="1">
    <source>
        <dbReference type="ARBA" id="ARBA00006865"/>
    </source>
</evidence>
<dbReference type="InterPro" id="IPR050546">
    <property type="entry name" value="Glycosyl_Hydrlase_16"/>
</dbReference>
<evidence type="ECO:0000313" key="6">
    <source>
        <dbReference type="Proteomes" id="UP001333710"/>
    </source>
</evidence>
<dbReference type="SUPFAM" id="SSF49899">
    <property type="entry name" value="Concanavalin A-like lectins/glucanases"/>
    <property type="match status" value="1"/>
</dbReference>
<organism evidence="5 6">
    <name type="scientific">Planctobacterium marinum</name>
    <dbReference type="NCBI Taxonomy" id="1631968"/>
    <lineage>
        <taxon>Bacteria</taxon>
        <taxon>Pseudomonadati</taxon>
        <taxon>Pseudomonadota</taxon>
        <taxon>Gammaproteobacteria</taxon>
        <taxon>Alteromonadales</taxon>
        <taxon>Alteromonadaceae</taxon>
        <taxon>Planctobacterium</taxon>
    </lineage>
</organism>